<accession>A0A378X6S1</accession>
<keyword evidence="3" id="KW-0233">DNA recombination</keyword>
<dbReference type="GO" id="GO:0006310">
    <property type="term" value="P:DNA recombination"/>
    <property type="evidence" value="ECO:0007669"/>
    <property type="project" value="UniProtKB-KW"/>
</dbReference>
<dbReference type="InterPro" id="IPR050090">
    <property type="entry name" value="Tyrosine_recombinase_XerCD"/>
</dbReference>
<keyword evidence="2" id="KW-0238">DNA-binding</keyword>
<dbReference type="RefSeq" id="WP_062968978.1">
    <property type="nucleotide sequence ID" value="NZ_JAJFOE010000002.1"/>
</dbReference>
<feature type="domain" description="Tyr recombinase" evidence="4">
    <location>
        <begin position="328"/>
        <end position="516"/>
    </location>
</feature>
<dbReference type="InterPro" id="IPR013762">
    <property type="entry name" value="Integrase-like_cat_sf"/>
</dbReference>
<dbReference type="PANTHER" id="PTHR30349">
    <property type="entry name" value="PHAGE INTEGRASE-RELATED"/>
    <property type="match status" value="1"/>
</dbReference>
<name>A0A378X6S1_9NOCA</name>
<evidence type="ECO:0000256" key="1">
    <source>
        <dbReference type="ARBA" id="ARBA00008857"/>
    </source>
</evidence>
<comment type="similarity">
    <text evidence="1">Belongs to the 'phage' integrase family.</text>
</comment>
<evidence type="ECO:0000259" key="4">
    <source>
        <dbReference type="PROSITE" id="PS51898"/>
    </source>
</evidence>
<dbReference type="SUPFAM" id="SSF56349">
    <property type="entry name" value="DNA breaking-rejoining enzymes"/>
    <property type="match status" value="1"/>
</dbReference>
<dbReference type="EMBL" id="UGRU01000001">
    <property type="protein sequence ID" value="SUA48697.1"/>
    <property type="molecule type" value="Genomic_DNA"/>
</dbReference>
<dbReference type="Proteomes" id="UP000255082">
    <property type="component" value="Unassembled WGS sequence"/>
</dbReference>
<gene>
    <name evidence="5" type="primary">xerD_4</name>
    <name evidence="5" type="ORF">NCTC13184_07252</name>
</gene>
<evidence type="ECO:0000313" key="6">
    <source>
        <dbReference type="Proteomes" id="UP000255082"/>
    </source>
</evidence>
<sequence length="641" mass="70939">MPLVHVFAASSDADAIYHLYLAELARTGRGSAPYYSAARTFLQQWPNPQDWAREPLEVRLSANSSTRPFITFLMLHDLLRPGYDYLLERKVSSLWREIDASPIGGDLAEFLTTAHRLGFTQRVRTATGSQAPARLLIQTGRRLRQLTVADLDEFADACRMRRARTGKGWHHYKAALANTHLVLFHLGVLPEPPRPGGPWDFAVRLDGITPAIAEAMIDYLHAKRGTCTRHTVSSMATRLTGFGRFLTDLDPTLARLAQLDRRRHIEPWLASLPAAVNSKTGEPIGVADHARRVVAVNTFLTEITEWGWTDAPKRKLLFRNDVPRLPKPLPRYIPVDADRHLTDTLRSSDHELAASALLLARACGLRIGELLDLEIDCVHEIPGEGAWLKVPLGKLDTERMVPLDEETVELVDRIIEIRSPGKPLTHPRTGKPAQFLFTHHGGRLAQQGVRLELDRAAATAGIGHVTPHQLRHTYATALVNAGVSLQSLMALLGHVSAQMSLRYGKLFDTTVRTEYERALTLTKDHLAALPTTPAGTKALPLADITGGTDWTDTPALKSRLAGGFCLRAPAQGACPYANICEHCPNFRTDATYLPILAAQRTDARKLADDAQRRGWITEAERHHQLIARLDATITDIQKSAG</sequence>
<dbReference type="Pfam" id="PF00589">
    <property type="entry name" value="Phage_integrase"/>
    <property type="match status" value="1"/>
</dbReference>
<evidence type="ECO:0000256" key="3">
    <source>
        <dbReference type="ARBA" id="ARBA00023172"/>
    </source>
</evidence>
<reference evidence="5 6" key="1">
    <citation type="submission" date="2018-06" db="EMBL/GenBank/DDBJ databases">
        <authorList>
            <consortium name="Pathogen Informatics"/>
            <person name="Doyle S."/>
        </authorList>
    </citation>
    <scope>NUCLEOTIDE SEQUENCE [LARGE SCALE GENOMIC DNA]</scope>
    <source>
        <strain evidence="5 6">NCTC13184</strain>
    </source>
</reference>
<protein>
    <submittedName>
        <fullName evidence="5">Tyrosine recombinase XerD</fullName>
    </submittedName>
</protein>
<dbReference type="PROSITE" id="PS51898">
    <property type="entry name" value="TYR_RECOMBINASE"/>
    <property type="match status" value="1"/>
</dbReference>
<dbReference type="GO" id="GO:0015074">
    <property type="term" value="P:DNA integration"/>
    <property type="evidence" value="ECO:0007669"/>
    <property type="project" value="InterPro"/>
</dbReference>
<dbReference type="PANTHER" id="PTHR30349:SF41">
    <property type="entry name" value="INTEGRASE_RECOMBINASE PROTEIN MJ0367-RELATED"/>
    <property type="match status" value="1"/>
</dbReference>
<dbReference type="InterPro" id="IPR002104">
    <property type="entry name" value="Integrase_catalytic"/>
</dbReference>
<evidence type="ECO:0000256" key="2">
    <source>
        <dbReference type="ARBA" id="ARBA00023125"/>
    </source>
</evidence>
<organism evidence="5 6">
    <name type="scientific">Nocardia africana</name>
    <dbReference type="NCBI Taxonomy" id="134964"/>
    <lineage>
        <taxon>Bacteria</taxon>
        <taxon>Bacillati</taxon>
        <taxon>Actinomycetota</taxon>
        <taxon>Actinomycetes</taxon>
        <taxon>Mycobacteriales</taxon>
        <taxon>Nocardiaceae</taxon>
        <taxon>Nocardia</taxon>
    </lineage>
</organism>
<dbReference type="AlphaFoldDB" id="A0A378X6S1"/>
<dbReference type="InterPro" id="IPR011010">
    <property type="entry name" value="DNA_brk_join_enz"/>
</dbReference>
<dbReference type="OrthoDB" id="8421690at2"/>
<dbReference type="GO" id="GO:0003677">
    <property type="term" value="F:DNA binding"/>
    <property type="evidence" value="ECO:0007669"/>
    <property type="project" value="UniProtKB-KW"/>
</dbReference>
<evidence type="ECO:0000313" key="5">
    <source>
        <dbReference type="EMBL" id="SUA48697.1"/>
    </source>
</evidence>
<dbReference type="Gene3D" id="1.10.443.10">
    <property type="entry name" value="Intergrase catalytic core"/>
    <property type="match status" value="1"/>
</dbReference>
<proteinExistence type="inferred from homology"/>